<evidence type="ECO:0000256" key="9">
    <source>
        <dbReference type="ARBA" id="ARBA00023125"/>
    </source>
</evidence>
<dbReference type="PANTHER" id="PTHR37984:SF5">
    <property type="entry name" value="PROTEIN NYNRIN-LIKE"/>
    <property type="match status" value="1"/>
</dbReference>
<dbReference type="InterPro" id="IPR001584">
    <property type="entry name" value="Integrase_cat-core"/>
</dbReference>
<dbReference type="GO" id="GO:0003887">
    <property type="term" value="F:DNA-directed DNA polymerase activity"/>
    <property type="evidence" value="ECO:0007669"/>
    <property type="project" value="UniProtKB-KW"/>
</dbReference>
<dbReference type="Pfam" id="PF00665">
    <property type="entry name" value="rve"/>
    <property type="match status" value="1"/>
</dbReference>
<dbReference type="InterPro" id="IPR041577">
    <property type="entry name" value="RT_RNaseH_2"/>
</dbReference>
<evidence type="ECO:0000256" key="6">
    <source>
        <dbReference type="ARBA" id="ARBA00022908"/>
    </source>
</evidence>
<keyword evidence="11" id="KW-0511">Multifunctional enzyme</keyword>
<keyword evidence="9" id="KW-0238">DNA-binding</keyword>
<dbReference type="PANTHER" id="PTHR37984">
    <property type="entry name" value="PROTEIN CBG26694"/>
    <property type="match status" value="1"/>
</dbReference>
<proteinExistence type="predicted"/>
<evidence type="ECO:0000256" key="10">
    <source>
        <dbReference type="ARBA" id="ARBA00023172"/>
    </source>
</evidence>
<evidence type="ECO:0000256" key="5">
    <source>
        <dbReference type="ARBA" id="ARBA00022842"/>
    </source>
</evidence>
<dbReference type="OrthoDB" id="2013610at2759"/>
<dbReference type="GO" id="GO:0015074">
    <property type="term" value="P:DNA integration"/>
    <property type="evidence" value="ECO:0007669"/>
    <property type="project" value="UniProtKB-KW"/>
</dbReference>
<organism evidence="13 14">
    <name type="scientific">Rhododendron simsii</name>
    <name type="common">Sims's rhododendron</name>
    <dbReference type="NCBI Taxonomy" id="118357"/>
    <lineage>
        <taxon>Eukaryota</taxon>
        <taxon>Viridiplantae</taxon>
        <taxon>Streptophyta</taxon>
        <taxon>Embryophyta</taxon>
        <taxon>Tracheophyta</taxon>
        <taxon>Spermatophyta</taxon>
        <taxon>Magnoliopsida</taxon>
        <taxon>eudicotyledons</taxon>
        <taxon>Gunneridae</taxon>
        <taxon>Pentapetalae</taxon>
        <taxon>asterids</taxon>
        <taxon>Ericales</taxon>
        <taxon>Ericaceae</taxon>
        <taxon>Ericoideae</taxon>
        <taxon>Rhodoreae</taxon>
        <taxon>Rhododendron</taxon>
    </lineage>
</organism>
<evidence type="ECO:0000256" key="7">
    <source>
        <dbReference type="ARBA" id="ARBA00022918"/>
    </source>
</evidence>
<dbReference type="InterPro" id="IPR043128">
    <property type="entry name" value="Rev_trsase/Diguanyl_cyclase"/>
</dbReference>
<evidence type="ECO:0000256" key="3">
    <source>
        <dbReference type="ARBA" id="ARBA00022750"/>
    </source>
</evidence>
<dbReference type="PROSITE" id="PS50994">
    <property type="entry name" value="INTEGRASE"/>
    <property type="match status" value="1"/>
</dbReference>
<dbReference type="Proteomes" id="UP000626092">
    <property type="component" value="Unassembled WGS sequence"/>
</dbReference>
<dbReference type="CDD" id="cd09274">
    <property type="entry name" value="RNase_HI_RT_Ty3"/>
    <property type="match status" value="1"/>
</dbReference>
<evidence type="ECO:0000256" key="8">
    <source>
        <dbReference type="ARBA" id="ARBA00022932"/>
    </source>
</evidence>
<keyword evidence="10" id="KW-0233">DNA recombination</keyword>
<dbReference type="InterPro" id="IPR050951">
    <property type="entry name" value="Retrovirus_Pol_polyprotein"/>
</dbReference>
<dbReference type="SUPFAM" id="SSF53098">
    <property type="entry name" value="Ribonuclease H-like"/>
    <property type="match status" value="1"/>
</dbReference>
<dbReference type="FunFam" id="1.10.340.70:FF:000001">
    <property type="entry name" value="Retrovirus-related Pol polyprotein from transposon gypsy-like Protein"/>
    <property type="match status" value="1"/>
</dbReference>
<dbReference type="InterPro" id="IPR056924">
    <property type="entry name" value="SH3_Tf2-1"/>
</dbReference>
<dbReference type="Gene3D" id="1.10.340.70">
    <property type="match status" value="1"/>
</dbReference>
<accession>A0A834GDN3</accession>
<comment type="caution">
    <text evidence="13">The sequence shown here is derived from an EMBL/GenBank/DDBJ whole genome shotgun (WGS) entry which is preliminary data.</text>
</comment>
<keyword evidence="8" id="KW-0548">Nucleotidyltransferase</keyword>
<keyword evidence="14" id="KW-1185">Reference proteome</keyword>
<keyword evidence="1" id="KW-0645">Protease</keyword>
<dbReference type="GO" id="GO:0006508">
    <property type="term" value="P:proteolysis"/>
    <property type="evidence" value="ECO:0007669"/>
    <property type="project" value="UniProtKB-KW"/>
</dbReference>
<evidence type="ECO:0000313" key="14">
    <source>
        <dbReference type="Proteomes" id="UP000626092"/>
    </source>
</evidence>
<reference evidence="13" key="1">
    <citation type="submission" date="2019-11" db="EMBL/GenBank/DDBJ databases">
        <authorList>
            <person name="Liu Y."/>
            <person name="Hou J."/>
            <person name="Li T.-Q."/>
            <person name="Guan C.-H."/>
            <person name="Wu X."/>
            <person name="Wu H.-Z."/>
            <person name="Ling F."/>
            <person name="Zhang R."/>
            <person name="Shi X.-G."/>
            <person name="Ren J.-P."/>
            <person name="Chen E.-F."/>
            <person name="Sun J.-M."/>
        </authorList>
    </citation>
    <scope>NUCLEOTIDE SEQUENCE</scope>
    <source>
        <strain evidence="13">Adult_tree_wgs_1</strain>
        <tissue evidence="13">Leaves</tissue>
    </source>
</reference>
<keyword evidence="3" id="KW-0064">Aspartyl protease</keyword>
<evidence type="ECO:0000256" key="4">
    <source>
        <dbReference type="ARBA" id="ARBA00022801"/>
    </source>
</evidence>
<keyword evidence="2" id="KW-0479">Metal-binding</keyword>
<dbReference type="InterPro" id="IPR041588">
    <property type="entry name" value="Integrase_H2C2"/>
</dbReference>
<keyword evidence="6" id="KW-0229">DNA integration</keyword>
<evidence type="ECO:0000256" key="11">
    <source>
        <dbReference type="ARBA" id="ARBA00023268"/>
    </source>
</evidence>
<dbReference type="Gene3D" id="3.30.70.270">
    <property type="match status" value="1"/>
</dbReference>
<keyword evidence="5" id="KW-0460">Magnesium</keyword>
<protein>
    <recommendedName>
        <fullName evidence="12">Integrase catalytic domain-containing protein</fullName>
    </recommendedName>
</protein>
<evidence type="ECO:0000259" key="12">
    <source>
        <dbReference type="PROSITE" id="PS50994"/>
    </source>
</evidence>
<dbReference type="GO" id="GO:0006310">
    <property type="term" value="P:DNA recombination"/>
    <property type="evidence" value="ECO:0007669"/>
    <property type="project" value="UniProtKB-KW"/>
</dbReference>
<keyword evidence="8" id="KW-0239">DNA-directed DNA polymerase</keyword>
<keyword evidence="8" id="KW-0808">Transferase</keyword>
<evidence type="ECO:0000313" key="13">
    <source>
        <dbReference type="EMBL" id="KAF7131645.1"/>
    </source>
</evidence>
<dbReference type="Gene3D" id="3.10.20.370">
    <property type="match status" value="1"/>
</dbReference>
<evidence type="ECO:0000256" key="1">
    <source>
        <dbReference type="ARBA" id="ARBA00022670"/>
    </source>
</evidence>
<dbReference type="Pfam" id="PF24626">
    <property type="entry name" value="SH3_Tf2-1"/>
    <property type="match status" value="1"/>
</dbReference>
<sequence length="678" mass="76755">MEFHLNGRKHVLRGRKNDEMKIVGSRKMQKLLHKQPQGAVAQICLLQADCSMREEDTPQDLGVLLSKFADVFQEPKELPPPMSHDHCIPLKPGTEPTNVRPYRRFIRNYSKICSPLHGLLKKDSFVWTLAATTAFLQLKAAMTTTPILALPNYSKDFVVESDACGTGLGAVLMQDGHPIAYWSKGISTRDQVLSTYEKELMAVVLAVLKWRHYLLGRHFLIRTNHQSLKYLLEQRVGTPFQQNGKGELINSADPIAMIHALSCVSTSWLGEVKQSWETDANIQQLIIDLQQCQTHVGYAWAHGILTYHSRLVVGDSPLRKQLIHEFHSSALGGHSGIGKTTKRLHKTFYWKGLQQDVAHFVYECDTCQRYESENVKYPGLLQPPPIPDRVWSDISMDFIEGLLASQGRTVIFVVVDRLSKYGHFMALSHPYTTKDVAKVFFDQVFKLHGLPSAIVSDRDAVFTSHFWHELFTLQGCKLCLSTAYHPQSDGQTEILNKCLGNYLRCMTGDYPRQWAKCLPLAEWWYNTTYHSTTKTTPYFAVYGQEPPDHTFCISKPSIVAEVLERVGTMAYRLNLPAAAKIHPVFHVSLLKKKLGANVGAQTSLPPIGPEGALQLEPMAVLERRMVKRGNKVVVQWLVQWMNSFPKDATWVDHSEIEAKLTAAQVPFFGFRWYWAGGV</sequence>
<dbReference type="InterPro" id="IPR012337">
    <property type="entry name" value="RNaseH-like_sf"/>
</dbReference>
<dbReference type="Pfam" id="PF17921">
    <property type="entry name" value="Integrase_H2C2"/>
    <property type="match status" value="1"/>
</dbReference>
<dbReference type="GO" id="GO:0046872">
    <property type="term" value="F:metal ion binding"/>
    <property type="evidence" value="ECO:0007669"/>
    <property type="project" value="UniProtKB-KW"/>
</dbReference>
<dbReference type="GO" id="GO:0003677">
    <property type="term" value="F:DNA binding"/>
    <property type="evidence" value="ECO:0007669"/>
    <property type="project" value="UniProtKB-KW"/>
</dbReference>
<dbReference type="InterPro" id="IPR016197">
    <property type="entry name" value="Chromo-like_dom_sf"/>
</dbReference>
<dbReference type="EMBL" id="WJXA01000009">
    <property type="protein sequence ID" value="KAF7131645.1"/>
    <property type="molecule type" value="Genomic_DNA"/>
</dbReference>
<dbReference type="GO" id="GO:0004190">
    <property type="term" value="F:aspartic-type endopeptidase activity"/>
    <property type="evidence" value="ECO:0007669"/>
    <property type="project" value="UniProtKB-KW"/>
</dbReference>
<dbReference type="Pfam" id="PF17919">
    <property type="entry name" value="RT_RNaseH_2"/>
    <property type="match status" value="1"/>
</dbReference>
<dbReference type="SUPFAM" id="SSF54160">
    <property type="entry name" value="Chromo domain-like"/>
    <property type="match status" value="1"/>
</dbReference>
<feature type="domain" description="Integrase catalytic" evidence="12">
    <location>
        <begin position="383"/>
        <end position="545"/>
    </location>
</feature>
<dbReference type="AlphaFoldDB" id="A0A834GDN3"/>
<name>A0A834GDN3_RHOSS</name>
<keyword evidence="4" id="KW-0378">Hydrolase</keyword>
<keyword evidence="7" id="KW-0695">RNA-directed DNA polymerase</keyword>
<gene>
    <name evidence="13" type="ORF">RHSIM_Rhsim09G0045800</name>
</gene>
<dbReference type="InterPro" id="IPR043502">
    <property type="entry name" value="DNA/RNA_pol_sf"/>
</dbReference>
<dbReference type="GO" id="GO:0003964">
    <property type="term" value="F:RNA-directed DNA polymerase activity"/>
    <property type="evidence" value="ECO:0007669"/>
    <property type="project" value="UniProtKB-KW"/>
</dbReference>
<evidence type="ECO:0000256" key="2">
    <source>
        <dbReference type="ARBA" id="ARBA00022723"/>
    </source>
</evidence>
<dbReference type="InterPro" id="IPR036397">
    <property type="entry name" value="RNaseH_sf"/>
</dbReference>
<dbReference type="Gene3D" id="3.30.420.10">
    <property type="entry name" value="Ribonuclease H-like superfamily/Ribonuclease H"/>
    <property type="match status" value="1"/>
</dbReference>
<dbReference type="SUPFAM" id="SSF56672">
    <property type="entry name" value="DNA/RNA polymerases"/>
    <property type="match status" value="1"/>
</dbReference>